<comment type="caution">
    <text evidence="2">The sequence shown here is derived from an EMBL/GenBank/DDBJ whole genome shotgun (WGS) entry which is preliminary data.</text>
</comment>
<keyword evidence="1" id="KW-1133">Transmembrane helix</keyword>
<keyword evidence="1" id="KW-0812">Transmembrane</keyword>
<evidence type="ECO:0000256" key="1">
    <source>
        <dbReference type="SAM" id="Phobius"/>
    </source>
</evidence>
<dbReference type="EMBL" id="DTDH01000096">
    <property type="protein sequence ID" value="HGT98449.1"/>
    <property type="molecule type" value="Genomic_DNA"/>
</dbReference>
<dbReference type="AlphaFoldDB" id="A0A7J3MYD1"/>
<evidence type="ECO:0000313" key="2">
    <source>
        <dbReference type="EMBL" id="HGT98449.1"/>
    </source>
</evidence>
<gene>
    <name evidence="2" type="ORF">ENU64_03365</name>
</gene>
<name>A0A7J3MYD1_9CREN</name>
<accession>A0A7J3MYD1</accession>
<feature type="transmembrane region" description="Helical" evidence="1">
    <location>
        <begin position="213"/>
        <end position="236"/>
    </location>
</feature>
<protein>
    <submittedName>
        <fullName evidence="2">Uncharacterized protein</fullName>
    </submittedName>
</protein>
<feature type="transmembrane region" description="Helical" evidence="1">
    <location>
        <begin position="12"/>
        <end position="35"/>
    </location>
</feature>
<keyword evidence="1" id="KW-0472">Membrane</keyword>
<organism evidence="2">
    <name type="scientific">Ignisphaera aggregans</name>
    <dbReference type="NCBI Taxonomy" id="334771"/>
    <lineage>
        <taxon>Archaea</taxon>
        <taxon>Thermoproteota</taxon>
        <taxon>Thermoprotei</taxon>
        <taxon>Desulfurococcales</taxon>
        <taxon>Desulfurococcaceae</taxon>
        <taxon>Ignisphaera</taxon>
    </lineage>
</organism>
<proteinExistence type="predicted"/>
<sequence length="253" mass="28338">MSKRKYKQLNKVMVLYIVLAIGLIMLTSGWIYMIAIGGVKIIERPYVVSIPRKYFGEILLSPPGEQRLSIETILEVNNFTARGGVLEDIKQFSITNKSYILITVKIKGRTLDGSAISLTIQAYDADSGELIGSGGIMNRSSVVDGEYIVSALLESGKYLLKLLSNSDTYIEYLALRGIYYDQLTNPALSISFTPEEFYHHTLYYVERVDLRDLWISVAAIVSGLMLIQISLVIAMFSSKTYGIEPPVIKTKKR</sequence>
<reference evidence="2" key="1">
    <citation type="journal article" date="2020" name="mSystems">
        <title>Genome- and Community-Level Interaction Insights into Carbon Utilization and Element Cycling Functions of Hydrothermarchaeota in Hydrothermal Sediment.</title>
        <authorList>
            <person name="Zhou Z."/>
            <person name="Liu Y."/>
            <person name="Xu W."/>
            <person name="Pan J."/>
            <person name="Luo Z.H."/>
            <person name="Li M."/>
        </authorList>
    </citation>
    <scope>NUCLEOTIDE SEQUENCE [LARGE SCALE GENOMIC DNA]</scope>
    <source>
        <strain evidence="2">SpSt-688</strain>
    </source>
</reference>